<dbReference type="Proteomes" id="UP000611640">
    <property type="component" value="Chromosome"/>
</dbReference>
<dbReference type="SUPFAM" id="SSF50475">
    <property type="entry name" value="FMN-binding split barrel"/>
    <property type="match status" value="1"/>
</dbReference>
<evidence type="ECO:0000313" key="1">
    <source>
        <dbReference type="EMBL" id="BCJ36818.1"/>
    </source>
</evidence>
<gene>
    <name evidence="1" type="ORF">Athai_43210</name>
</gene>
<dbReference type="EMBL" id="AP023355">
    <property type="protein sequence ID" value="BCJ36818.1"/>
    <property type="molecule type" value="Genomic_DNA"/>
</dbReference>
<organism evidence="1 2">
    <name type="scientific">Actinocatenispora thailandica</name>
    <dbReference type="NCBI Taxonomy" id="227318"/>
    <lineage>
        <taxon>Bacteria</taxon>
        <taxon>Bacillati</taxon>
        <taxon>Actinomycetota</taxon>
        <taxon>Actinomycetes</taxon>
        <taxon>Micromonosporales</taxon>
        <taxon>Micromonosporaceae</taxon>
        <taxon>Actinocatenispora</taxon>
    </lineage>
</organism>
<dbReference type="InterPro" id="IPR012349">
    <property type="entry name" value="Split_barrel_FMN-bd"/>
</dbReference>
<dbReference type="GO" id="GO:0016491">
    <property type="term" value="F:oxidoreductase activity"/>
    <property type="evidence" value="ECO:0007669"/>
    <property type="project" value="InterPro"/>
</dbReference>
<sequence>MQMLTDLAHGDLATAPHVFLTTHGRGEGRSQTVELWFAAYRDTVYLLSSSGDRPEWVRNISRDPDVELRIGRYTRTGKGRVIADPDEANRARRLVACKYAPHAPSGWGSECLTVAVDLS</sequence>
<dbReference type="Gene3D" id="2.30.110.10">
    <property type="entry name" value="Electron Transport, Fmn-binding Protein, Chain A"/>
    <property type="match status" value="1"/>
</dbReference>
<dbReference type="Pfam" id="PF04075">
    <property type="entry name" value="F420H2_quin_red"/>
    <property type="match status" value="1"/>
</dbReference>
<keyword evidence="2" id="KW-1185">Reference proteome</keyword>
<proteinExistence type="predicted"/>
<dbReference type="AlphaFoldDB" id="A0A7R7HZ73"/>
<dbReference type="RefSeq" id="WP_203963128.1">
    <property type="nucleotide sequence ID" value="NZ_AP023355.1"/>
</dbReference>
<dbReference type="KEGG" id="atl:Athai_43210"/>
<accession>A0A7R7HZ73</accession>
<evidence type="ECO:0008006" key="3">
    <source>
        <dbReference type="Google" id="ProtNLM"/>
    </source>
</evidence>
<reference evidence="1 2" key="1">
    <citation type="submission" date="2020-08" db="EMBL/GenBank/DDBJ databases">
        <title>Whole genome shotgun sequence of Actinocatenispora thailandica NBRC 105041.</title>
        <authorList>
            <person name="Komaki H."/>
            <person name="Tamura T."/>
        </authorList>
    </citation>
    <scope>NUCLEOTIDE SEQUENCE [LARGE SCALE GENOMIC DNA]</scope>
    <source>
        <strain evidence="1 2">NBRC 105041</strain>
    </source>
</reference>
<name>A0A7R7HZ73_9ACTN</name>
<evidence type="ECO:0000313" key="2">
    <source>
        <dbReference type="Proteomes" id="UP000611640"/>
    </source>
</evidence>
<dbReference type="InterPro" id="IPR004378">
    <property type="entry name" value="F420H2_quin_Rdtase"/>
</dbReference>
<protein>
    <recommendedName>
        <fullName evidence="3">Nitroreductase family deazaflavin-dependent oxidoreductase</fullName>
    </recommendedName>
</protein>